<dbReference type="Gene3D" id="1.25.40.390">
    <property type="match status" value="1"/>
</dbReference>
<dbReference type="Proteomes" id="UP000192980">
    <property type="component" value="Unassembled WGS sequence"/>
</dbReference>
<dbReference type="InterPro" id="IPR012944">
    <property type="entry name" value="SusD_RagB_dom"/>
</dbReference>
<dbReference type="InterPro" id="IPR033985">
    <property type="entry name" value="SusD-like_N"/>
</dbReference>
<proteinExistence type="inferred from homology"/>
<evidence type="ECO:0000313" key="9">
    <source>
        <dbReference type="Proteomes" id="UP000192980"/>
    </source>
</evidence>
<dbReference type="Pfam" id="PF07980">
    <property type="entry name" value="SusD_RagB"/>
    <property type="match status" value="1"/>
</dbReference>
<dbReference type="AlphaFoldDB" id="A0A1X7LBC4"/>
<dbReference type="Gene3D" id="1.25.40.900">
    <property type="match status" value="1"/>
</dbReference>
<evidence type="ECO:0000259" key="6">
    <source>
        <dbReference type="Pfam" id="PF07980"/>
    </source>
</evidence>
<reference evidence="8 9" key="1">
    <citation type="submission" date="2017-04" db="EMBL/GenBank/DDBJ databases">
        <authorList>
            <person name="Afonso C.L."/>
            <person name="Miller P.J."/>
            <person name="Scott M.A."/>
            <person name="Spackman E."/>
            <person name="Goraichik I."/>
            <person name="Dimitrov K.M."/>
            <person name="Suarez D.L."/>
            <person name="Swayne D.E."/>
        </authorList>
    </citation>
    <scope>NUCLEOTIDE SEQUENCE [LARGE SCALE GENOMIC DNA]</scope>
    <source>
        <strain evidence="8 9">DSM 22418</strain>
    </source>
</reference>
<dbReference type="GO" id="GO:0009279">
    <property type="term" value="C:cell outer membrane"/>
    <property type="evidence" value="ECO:0007669"/>
    <property type="project" value="UniProtKB-SubCell"/>
</dbReference>
<comment type="subcellular location">
    <subcellularLocation>
        <location evidence="1">Cell outer membrane</location>
    </subcellularLocation>
</comment>
<evidence type="ECO:0000256" key="2">
    <source>
        <dbReference type="ARBA" id="ARBA00006275"/>
    </source>
</evidence>
<evidence type="ECO:0000256" key="3">
    <source>
        <dbReference type="ARBA" id="ARBA00022729"/>
    </source>
</evidence>
<dbReference type="Pfam" id="PF14322">
    <property type="entry name" value="SusD-like_3"/>
    <property type="match status" value="1"/>
</dbReference>
<evidence type="ECO:0000259" key="7">
    <source>
        <dbReference type="Pfam" id="PF14322"/>
    </source>
</evidence>
<dbReference type="OrthoDB" id="1080118at2"/>
<feature type="domain" description="SusD-like N-terminal" evidence="7">
    <location>
        <begin position="99"/>
        <end position="233"/>
    </location>
</feature>
<evidence type="ECO:0000256" key="5">
    <source>
        <dbReference type="ARBA" id="ARBA00023237"/>
    </source>
</evidence>
<evidence type="ECO:0000313" key="8">
    <source>
        <dbReference type="EMBL" id="SMG51168.1"/>
    </source>
</evidence>
<protein>
    <submittedName>
        <fullName evidence="8">Starch-binding associating with outer membrane</fullName>
    </submittedName>
</protein>
<dbReference type="InterPro" id="IPR011990">
    <property type="entry name" value="TPR-like_helical_dom_sf"/>
</dbReference>
<comment type="similarity">
    <text evidence="2">Belongs to the SusD family.</text>
</comment>
<feature type="domain" description="RagB/SusD" evidence="6">
    <location>
        <begin position="261"/>
        <end position="480"/>
    </location>
</feature>
<dbReference type="Gene3D" id="2.20.20.130">
    <property type="match status" value="1"/>
</dbReference>
<sequence>MKRILYIILACSLLVVGCGKSFLEIDPVGSLTGDKLFSDVEGYQSSLAGAYSLFAKYHLGQYGLYGEIRSDNILIRENLAASVLEEYNYASAAENALGMGAGIWRSIFETLNNVNNIIEAKDQLLKDFPNQKDLINATYGQALVLRAMCHFDLSNVFSQHYTYTADGSHLGTPILLTTPYPGTAVKRATIKETYQQIVADLTEADKLLAGTSTRSKIYASSEAAKALLSRVYLYMEDWQGVIDQATPLVTSNKYPLTAAKDYLNMFIEPGQRLSFNTIHPEVIWQLNLSTNSSSFLTLLFSDRANFMAYPNKDFMALFESSDWRGIQFQSTEQAGVYYNLKYALPPGSLENEWPVNYKMFRSAELYLNLAEAYFHKQQYQAAAEQIKIVRARAYNTPVKDIEVAFTDPQQLLAQIKLERRKELCFENQRIYDIMRYKENLNRTDCNAATCQLNYPNDKFVLPIPQMETDPNPDMQQNPGY</sequence>
<keyword evidence="5" id="KW-0998">Cell outer membrane</keyword>
<accession>A0A1X7LBC4</accession>
<keyword evidence="4" id="KW-0472">Membrane</keyword>
<dbReference type="EMBL" id="FXAU01000009">
    <property type="protein sequence ID" value="SMG51168.1"/>
    <property type="molecule type" value="Genomic_DNA"/>
</dbReference>
<gene>
    <name evidence="8" type="ORF">SAMN05660862_3821</name>
</gene>
<evidence type="ECO:0000256" key="4">
    <source>
        <dbReference type="ARBA" id="ARBA00023136"/>
    </source>
</evidence>
<name>A0A1X7LBC4_9SPHI</name>
<dbReference type="STRING" id="561061.SAMN05660862_3821"/>
<organism evidence="8 9">
    <name type="scientific">Sphingobacterium psychroaquaticum</name>
    <dbReference type="NCBI Taxonomy" id="561061"/>
    <lineage>
        <taxon>Bacteria</taxon>
        <taxon>Pseudomonadati</taxon>
        <taxon>Bacteroidota</taxon>
        <taxon>Sphingobacteriia</taxon>
        <taxon>Sphingobacteriales</taxon>
        <taxon>Sphingobacteriaceae</taxon>
        <taxon>Sphingobacterium</taxon>
    </lineage>
</organism>
<keyword evidence="9" id="KW-1185">Reference proteome</keyword>
<evidence type="ECO:0000256" key="1">
    <source>
        <dbReference type="ARBA" id="ARBA00004442"/>
    </source>
</evidence>
<dbReference type="RefSeq" id="WP_085474502.1">
    <property type="nucleotide sequence ID" value="NZ_CP038029.1"/>
</dbReference>
<dbReference type="PROSITE" id="PS51257">
    <property type="entry name" value="PROKAR_LIPOPROTEIN"/>
    <property type="match status" value="1"/>
</dbReference>
<keyword evidence="3" id="KW-0732">Signal</keyword>
<dbReference type="SUPFAM" id="SSF48452">
    <property type="entry name" value="TPR-like"/>
    <property type="match status" value="1"/>
</dbReference>